<dbReference type="Proteomes" id="UP000621266">
    <property type="component" value="Unassembled WGS sequence"/>
</dbReference>
<dbReference type="CDD" id="cd06260">
    <property type="entry name" value="DUF820-like"/>
    <property type="match status" value="1"/>
</dbReference>
<name>A0ABQ7FKU6_9ACTN</name>
<dbReference type="EMBL" id="WHPN01000233">
    <property type="protein sequence ID" value="KAF4409292.1"/>
    <property type="molecule type" value="Genomic_DNA"/>
</dbReference>
<reference evidence="2 3" key="1">
    <citation type="submission" date="2019-10" db="EMBL/GenBank/DDBJ databases">
        <title>Streptomyces tenebrisbrunneis sp.nov., an endogenous actinomycete isolated from of Lycium ruthenicum.</title>
        <authorList>
            <person name="Ma L."/>
        </authorList>
    </citation>
    <scope>NUCLEOTIDE SEQUENCE [LARGE SCALE GENOMIC DNA]</scope>
    <source>
        <strain evidence="2 3">TRM 66187</strain>
    </source>
</reference>
<evidence type="ECO:0000259" key="1">
    <source>
        <dbReference type="Pfam" id="PF05685"/>
    </source>
</evidence>
<accession>A0ABQ7FKU6</accession>
<dbReference type="PANTHER" id="PTHR35400:SF3">
    <property type="entry name" value="SLL1072 PROTEIN"/>
    <property type="match status" value="1"/>
</dbReference>
<evidence type="ECO:0000313" key="3">
    <source>
        <dbReference type="Proteomes" id="UP000621266"/>
    </source>
</evidence>
<keyword evidence="2" id="KW-0255">Endonuclease</keyword>
<evidence type="ECO:0000313" key="2">
    <source>
        <dbReference type="EMBL" id="KAF4409292.1"/>
    </source>
</evidence>
<dbReference type="Gene3D" id="3.90.1570.10">
    <property type="entry name" value="tt1808, chain A"/>
    <property type="match status" value="1"/>
</dbReference>
<dbReference type="InterPro" id="IPR008538">
    <property type="entry name" value="Uma2"/>
</dbReference>
<protein>
    <submittedName>
        <fullName evidence="2">Uma2 family endonuclease</fullName>
    </submittedName>
</protein>
<keyword evidence="2" id="KW-0378">Hydrolase</keyword>
<dbReference type="SUPFAM" id="SSF52980">
    <property type="entry name" value="Restriction endonuclease-like"/>
    <property type="match status" value="1"/>
</dbReference>
<comment type="caution">
    <text evidence="2">The sequence shown here is derived from an EMBL/GenBank/DDBJ whole genome shotgun (WGS) entry which is preliminary data.</text>
</comment>
<organism evidence="2 3">
    <name type="scientific">Streptomyces lycii</name>
    <dbReference type="NCBI Taxonomy" id="2654337"/>
    <lineage>
        <taxon>Bacteria</taxon>
        <taxon>Bacillati</taxon>
        <taxon>Actinomycetota</taxon>
        <taxon>Actinomycetes</taxon>
        <taxon>Kitasatosporales</taxon>
        <taxon>Streptomycetaceae</taxon>
        <taxon>Streptomyces</taxon>
    </lineage>
</organism>
<dbReference type="InterPro" id="IPR012296">
    <property type="entry name" value="Nuclease_put_TT1808"/>
</dbReference>
<dbReference type="Pfam" id="PF05685">
    <property type="entry name" value="Uma2"/>
    <property type="match status" value="1"/>
</dbReference>
<feature type="domain" description="Putative restriction endonuclease" evidence="1">
    <location>
        <begin position="22"/>
        <end position="192"/>
    </location>
</feature>
<dbReference type="InterPro" id="IPR011335">
    <property type="entry name" value="Restrct_endonuc-II-like"/>
</dbReference>
<keyword evidence="3" id="KW-1185">Reference proteome</keyword>
<dbReference type="GO" id="GO:0004519">
    <property type="term" value="F:endonuclease activity"/>
    <property type="evidence" value="ECO:0007669"/>
    <property type="project" value="UniProtKB-KW"/>
</dbReference>
<keyword evidence="2" id="KW-0540">Nuclease</keyword>
<proteinExistence type="predicted"/>
<dbReference type="PANTHER" id="PTHR35400">
    <property type="entry name" value="SLR1083 PROTEIN"/>
    <property type="match status" value="1"/>
</dbReference>
<sequence length="198" mass="21849">MGGLAMTTAPLPDHELDDLLRTYEHLEVPEGQRAELIGGEIVISPTPTTFHNWIYSELHYALALSARPRGWSVTNTTTVHLPATDEMYIPDLLVCGSDALRRAKDWKIPADDVLLAAEITSRSTARRDRGDKICGYARSRVPVCLLVDPLDDDGWTTVYSEPGGEGRYQSEHRVPFGAELALPEPFGLTLDTSAFRTA</sequence>
<gene>
    <name evidence="2" type="ORF">GCU69_09720</name>
</gene>
<dbReference type="RefSeq" id="WP_098753618.1">
    <property type="nucleotide sequence ID" value="NZ_WHPN01000233.1"/>
</dbReference>